<reference evidence="2 3" key="1">
    <citation type="submission" date="2019-02" db="EMBL/GenBank/DDBJ databases">
        <title>Sequencing the genomes of 1000 actinobacteria strains.</title>
        <authorList>
            <person name="Klenk H.-P."/>
        </authorList>
    </citation>
    <scope>NUCLEOTIDE SEQUENCE [LARGE SCALE GENOMIC DNA]</scope>
    <source>
        <strain evidence="2 3">DSM 45779</strain>
    </source>
</reference>
<feature type="transmembrane region" description="Helical" evidence="1">
    <location>
        <begin position="176"/>
        <end position="199"/>
    </location>
</feature>
<keyword evidence="2" id="KW-0808">Transferase</keyword>
<keyword evidence="3" id="KW-1185">Reference proteome</keyword>
<keyword evidence="1" id="KW-0812">Transmembrane</keyword>
<feature type="transmembrane region" description="Helical" evidence="1">
    <location>
        <begin position="58"/>
        <end position="81"/>
    </location>
</feature>
<gene>
    <name evidence="2" type="ORF">EV383_3762</name>
</gene>
<feature type="transmembrane region" description="Helical" evidence="1">
    <location>
        <begin position="151"/>
        <end position="170"/>
    </location>
</feature>
<dbReference type="InterPro" id="IPR000462">
    <property type="entry name" value="CDP-OH_P_trans"/>
</dbReference>
<keyword evidence="1" id="KW-1133">Transmembrane helix</keyword>
<feature type="transmembrane region" description="Helical" evidence="1">
    <location>
        <begin position="101"/>
        <end position="130"/>
    </location>
</feature>
<organism evidence="2 3">
    <name type="scientific">Pseudonocardia sediminis</name>
    <dbReference type="NCBI Taxonomy" id="1397368"/>
    <lineage>
        <taxon>Bacteria</taxon>
        <taxon>Bacillati</taxon>
        <taxon>Actinomycetota</taxon>
        <taxon>Actinomycetes</taxon>
        <taxon>Pseudonocardiales</taxon>
        <taxon>Pseudonocardiaceae</taxon>
        <taxon>Pseudonocardia</taxon>
    </lineage>
</organism>
<proteinExistence type="predicted"/>
<dbReference type="InterPro" id="IPR043130">
    <property type="entry name" value="CDP-OH_PTrfase_TM_dom"/>
</dbReference>
<evidence type="ECO:0000256" key="1">
    <source>
        <dbReference type="SAM" id="Phobius"/>
    </source>
</evidence>
<comment type="caution">
    <text evidence="2">The sequence shown here is derived from an EMBL/GenBank/DDBJ whole genome shotgun (WGS) entry which is preliminary data.</text>
</comment>
<protein>
    <submittedName>
        <fullName evidence="2">CDP-diacylglycerol--glycerol-3-phosphate 3-phosphatidyltransferase</fullName>
    </submittedName>
</protein>
<evidence type="ECO:0000313" key="3">
    <source>
        <dbReference type="Proteomes" id="UP000291591"/>
    </source>
</evidence>
<dbReference type="GO" id="GO:0016020">
    <property type="term" value="C:membrane"/>
    <property type="evidence" value="ECO:0007669"/>
    <property type="project" value="InterPro"/>
</dbReference>
<feature type="transmembrane region" description="Helical" evidence="1">
    <location>
        <begin position="34"/>
        <end position="51"/>
    </location>
</feature>
<evidence type="ECO:0000313" key="2">
    <source>
        <dbReference type="EMBL" id="RZT86863.1"/>
    </source>
</evidence>
<dbReference type="EMBL" id="SHKL01000001">
    <property type="protein sequence ID" value="RZT86863.1"/>
    <property type="molecule type" value="Genomic_DNA"/>
</dbReference>
<name>A0A4Q7V2K2_PSEST</name>
<sequence length="208" mass="20633">MHGGVLPGSAAQGWLRGVQRLAQWGPVARTSPDALSAAGVVTTAGALAAAWPGGRWALLAALLVVLAGVLDGLDGAVALATGRTRPLGAVVDAAADRVGDLLLVAILLVLGAPAGWCVAVAVLVTLHEYLRARAQAAGMPGMGAVTAAERPTRVIVVAVACLGTGVLPGGTPFTGWNWAAVCAIGFTVVAVAGLVHLVLGIRRTIPAA</sequence>
<keyword evidence="1" id="KW-0472">Membrane</keyword>
<dbReference type="GO" id="GO:0016780">
    <property type="term" value="F:phosphotransferase activity, for other substituted phosphate groups"/>
    <property type="evidence" value="ECO:0007669"/>
    <property type="project" value="InterPro"/>
</dbReference>
<accession>A0A4Q7V2K2</accession>
<dbReference type="Pfam" id="PF01066">
    <property type="entry name" value="CDP-OH_P_transf"/>
    <property type="match status" value="1"/>
</dbReference>
<dbReference type="Gene3D" id="1.20.120.1760">
    <property type="match status" value="1"/>
</dbReference>
<dbReference type="AlphaFoldDB" id="A0A4Q7V2K2"/>
<dbReference type="GO" id="GO:0008654">
    <property type="term" value="P:phospholipid biosynthetic process"/>
    <property type="evidence" value="ECO:0007669"/>
    <property type="project" value="InterPro"/>
</dbReference>
<dbReference type="Proteomes" id="UP000291591">
    <property type="component" value="Unassembled WGS sequence"/>
</dbReference>